<keyword evidence="2" id="KW-1185">Reference proteome</keyword>
<keyword evidence="1" id="KW-0732">Signal</keyword>
<evidence type="ECO:0000256" key="1">
    <source>
        <dbReference type="SAM" id="SignalP"/>
    </source>
</evidence>
<reference evidence="2" key="1">
    <citation type="submission" date="2012-09" db="EMBL/GenBank/DDBJ databases">
        <authorList>
            <person name="Martin A.A."/>
        </authorList>
    </citation>
    <scope>NUCLEOTIDE SEQUENCE</scope>
</reference>
<name>A0A0K0D655_ANGCA</name>
<organism evidence="2 3">
    <name type="scientific">Angiostrongylus cantonensis</name>
    <name type="common">Rat lungworm</name>
    <dbReference type="NCBI Taxonomy" id="6313"/>
    <lineage>
        <taxon>Eukaryota</taxon>
        <taxon>Metazoa</taxon>
        <taxon>Ecdysozoa</taxon>
        <taxon>Nematoda</taxon>
        <taxon>Chromadorea</taxon>
        <taxon>Rhabditida</taxon>
        <taxon>Rhabditina</taxon>
        <taxon>Rhabditomorpha</taxon>
        <taxon>Strongyloidea</taxon>
        <taxon>Metastrongylidae</taxon>
        <taxon>Angiostrongylus</taxon>
    </lineage>
</organism>
<feature type="signal peptide" evidence="1">
    <location>
        <begin position="1"/>
        <end position="15"/>
    </location>
</feature>
<dbReference type="WBParaSite" id="ACAC_0000555001-mRNA-1">
    <property type="protein sequence ID" value="ACAC_0000555001-mRNA-1"/>
    <property type="gene ID" value="ACAC_0000555001"/>
</dbReference>
<dbReference type="AlphaFoldDB" id="A0A0K0D655"/>
<evidence type="ECO:0000313" key="3">
    <source>
        <dbReference type="WBParaSite" id="ACAC_0000555001-mRNA-1"/>
    </source>
</evidence>
<evidence type="ECO:0000313" key="2">
    <source>
        <dbReference type="Proteomes" id="UP000035642"/>
    </source>
</evidence>
<proteinExistence type="predicted"/>
<protein>
    <submittedName>
        <fullName evidence="3">Uncharacterized protein</fullName>
    </submittedName>
</protein>
<accession>A0A0K0D655</accession>
<feature type="chain" id="PRO_5013153249" evidence="1">
    <location>
        <begin position="16"/>
        <end position="154"/>
    </location>
</feature>
<sequence>MFIAALAVLVCTICAQYAPQPPYTPQPSPSYNGSSGVPTPAYSPSSYYYPKPPYESSYYPEYPAPHEFVEYHCDYCPRLKLSCKNSPGCFKPTVKYLEHYCKAVVTCDDSFGEDVQLTTNYGEVLSEGLGISKFILCKRGKWVFLFTRMNLRIR</sequence>
<dbReference type="Proteomes" id="UP000035642">
    <property type="component" value="Unassembled WGS sequence"/>
</dbReference>
<reference evidence="3" key="2">
    <citation type="submission" date="2017-02" db="UniProtKB">
        <authorList>
            <consortium name="WormBaseParasite"/>
        </authorList>
    </citation>
    <scope>IDENTIFICATION</scope>
</reference>